<gene>
    <name evidence="3" type="ORF">PHMEG_00040505</name>
</gene>
<evidence type="ECO:0000313" key="4">
    <source>
        <dbReference type="Proteomes" id="UP000198211"/>
    </source>
</evidence>
<dbReference type="AlphaFoldDB" id="A0A225UDN9"/>
<reference evidence="4" key="1">
    <citation type="submission" date="2017-03" db="EMBL/GenBank/DDBJ databases">
        <title>Phytopthora megakarya and P. palmivora, two closely related causual agents of cacao black pod achieved similar genome size and gene model numbers by different mechanisms.</title>
        <authorList>
            <person name="Ali S."/>
            <person name="Shao J."/>
            <person name="Larry D.J."/>
            <person name="Kronmiller B."/>
            <person name="Shen D."/>
            <person name="Strem M.D."/>
            <person name="Melnick R.L."/>
            <person name="Guiltinan M.J."/>
            <person name="Tyler B.M."/>
            <person name="Meinhardt L.W."/>
            <person name="Bailey B.A."/>
        </authorList>
    </citation>
    <scope>NUCLEOTIDE SEQUENCE [LARGE SCALE GENOMIC DNA]</scope>
    <source>
        <strain evidence="4">zdho120</strain>
    </source>
</reference>
<dbReference type="OrthoDB" id="104704at2759"/>
<name>A0A225UDN9_9STRA</name>
<evidence type="ECO:0000259" key="2">
    <source>
        <dbReference type="PROSITE" id="PS50013"/>
    </source>
</evidence>
<dbReference type="InterPro" id="IPR016197">
    <property type="entry name" value="Chromo-like_dom_sf"/>
</dbReference>
<dbReference type="SUPFAM" id="SSF54160">
    <property type="entry name" value="Chromo domain-like"/>
    <property type="match status" value="1"/>
</dbReference>
<dbReference type="Gene3D" id="2.40.50.40">
    <property type="match status" value="1"/>
</dbReference>
<organism evidence="3 4">
    <name type="scientific">Phytophthora megakarya</name>
    <dbReference type="NCBI Taxonomy" id="4795"/>
    <lineage>
        <taxon>Eukaryota</taxon>
        <taxon>Sar</taxon>
        <taxon>Stramenopiles</taxon>
        <taxon>Oomycota</taxon>
        <taxon>Peronosporomycetes</taxon>
        <taxon>Peronosporales</taxon>
        <taxon>Peronosporaceae</taxon>
        <taxon>Phytophthora</taxon>
    </lineage>
</organism>
<dbReference type="EMBL" id="NBNE01021156">
    <property type="protein sequence ID" value="OWY91071.1"/>
    <property type="molecule type" value="Genomic_DNA"/>
</dbReference>
<sequence length="223" mass="25788">MTTSLKRGSGKQSEALAWRREINRQQQVALEMAKEYQATEKARRAREHNEKLSRKEQEACPQGNTDNSGDDNSTPRLFQPGNRVEEFAYELELPDKSGYRFYPVVHVSRLKAVNEFCDRPKTRLAQDITEDTRLDFDEELLPEDSWEPDTVAGEFEVEVLSDRTPMSTSTDRPVPEFEVKCIGYEETTWEPAANLSCGGLLYNYFRNKRSEHRLQMVQVADED</sequence>
<dbReference type="Proteomes" id="UP000198211">
    <property type="component" value="Unassembled WGS sequence"/>
</dbReference>
<keyword evidence="4" id="KW-1185">Reference proteome</keyword>
<accession>A0A225UDN9</accession>
<feature type="compositionally biased region" description="Polar residues" evidence="1">
    <location>
        <begin position="62"/>
        <end position="76"/>
    </location>
</feature>
<protein>
    <recommendedName>
        <fullName evidence="2">Chromo domain-containing protein</fullName>
    </recommendedName>
</protein>
<feature type="compositionally biased region" description="Basic and acidic residues" evidence="1">
    <location>
        <begin position="33"/>
        <end position="58"/>
    </location>
</feature>
<comment type="caution">
    <text evidence="3">The sequence shown here is derived from an EMBL/GenBank/DDBJ whole genome shotgun (WGS) entry which is preliminary data.</text>
</comment>
<evidence type="ECO:0000313" key="3">
    <source>
        <dbReference type="EMBL" id="OWY91071.1"/>
    </source>
</evidence>
<evidence type="ECO:0000256" key="1">
    <source>
        <dbReference type="SAM" id="MobiDB-lite"/>
    </source>
</evidence>
<feature type="region of interest" description="Disordered" evidence="1">
    <location>
        <begin position="33"/>
        <end position="79"/>
    </location>
</feature>
<feature type="domain" description="Chromo" evidence="2">
    <location>
        <begin position="155"/>
        <end position="216"/>
    </location>
</feature>
<dbReference type="PROSITE" id="PS50013">
    <property type="entry name" value="CHROMO_2"/>
    <property type="match status" value="1"/>
</dbReference>
<dbReference type="InterPro" id="IPR000953">
    <property type="entry name" value="Chromo/chromo_shadow_dom"/>
</dbReference>
<proteinExistence type="predicted"/>